<name>A0A5B8M9C9_9MICO</name>
<dbReference type="KEGG" id="huw:FPZ11_15740"/>
<dbReference type="Proteomes" id="UP000320216">
    <property type="component" value="Chromosome"/>
</dbReference>
<dbReference type="EMBL" id="CP042305">
    <property type="protein sequence ID" value="QDZ16030.1"/>
    <property type="molecule type" value="Genomic_DNA"/>
</dbReference>
<keyword evidence="2" id="KW-1185">Reference proteome</keyword>
<organism evidence="1 2">
    <name type="scientific">Humibacter ginsenosidimutans</name>
    <dbReference type="NCBI Taxonomy" id="2599293"/>
    <lineage>
        <taxon>Bacteria</taxon>
        <taxon>Bacillati</taxon>
        <taxon>Actinomycetota</taxon>
        <taxon>Actinomycetes</taxon>
        <taxon>Micrococcales</taxon>
        <taxon>Microbacteriaceae</taxon>
        <taxon>Humibacter</taxon>
    </lineage>
</organism>
<gene>
    <name evidence="1" type="ORF">FPZ11_15740</name>
</gene>
<dbReference type="OrthoDB" id="5001761at2"/>
<evidence type="ECO:0000313" key="1">
    <source>
        <dbReference type="EMBL" id="QDZ16030.1"/>
    </source>
</evidence>
<protein>
    <submittedName>
        <fullName evidence="1">Uncharacterized protein</fullName>
    </submittedName>
</protein>
<proteinExistence type="predicted"/>
<reference evidence="1 2" key="1">
    <citation type="submission" date="2019-07" db="EMBL/GenBank/DDBJ databases">
        <title>Full genome sequence of Humibacter sp. WJ7-1.</title>
        <authorList>
            <person name="Im W.-T."/>
        </authorList>
    </citation>
    <scope>NUCLEOTIDE SEQUENCE [LARGE SCALE GENOMIC DNA]</scope>
    <source>
        <strain evidence="1 2">WJ7-1</strain>
    </source>
</reference>
<dbReference type="AlphaFoldDB" id="A0A5B8M9C9"/>
<dbReference type="RefSeq" id="WP_146322034.1">
    <property type="nucleotide sequence ID" value="NZ_CP042305.1"/>
</dbReference>
<evidence type="ECO:0000313" key="2">
    <source>
        <dbReference type="Proteomes" id="UP000320216"/>
    </source>
</evidence>
<sequence>MSETPKSFGGAMDTRKVDFSAFTNDISPSESPTLGANTSPLLGSPIETLSVTHPVGRGRTNTTLIQATIVQTDAASAYASFDYSANPSREPAVSVHFEPAAYGITETRDYVVSFYLDAFTPIVFDVEQEGAYNPAGLGSRTVNGQQVLSVELNVLPASALSYVYIQQTEGIAWSWYKTVIGPPPLSVIGDRQ</sequence>
<accession>A0A5B8M9C9</accession>